<dbReference type="InterPro" id="IPR050918">
    <property type="entry name" value="CNF-like_PLA2_Inhibitor"/>
</dbReference>
<dbReference type="Proteomes" id="UP000700334">
    <property type="component" value="Unassembled WGS sequence"/>
</dbReference>
<reference evidence="4" key="1">
    <citation type="journal article" date="2021" name="Evol. Appl.">
        <title>The genome of the Pyrenean desman and the effects of bottlenecks and inbreeding on the genomic landscape of an endangered species.</title>
        <authorList>
            <person name="Escoda L."/>
            <person name="Castresana J."/>
        </authorList>
    </citation>
    <scope>NUCLEOTIDE SEQUENCE</scope>
    <source>
        <strain evidence="4">IBE-C5619</strain>
    </source>
</reference>
<dbReference type="AlphaFoldDB" id="A0A8J5ZSM5"/>
<feature type="non-terminal residue" evidence="4">
    <location>
        <position position="1"/>
    </location>
</feature>
<dbReference type="OrthoDB" id="9907178at2759"/>
<dbReference type="PANTHER" id="PTHR20914:SF8">
    <property type="entry name" value="GENE 12253-RELATED"/>
    <property type="match status" value="1"/>
</dbReference>
<name>A0A8J5ZSM5_GALPY</name>
<comment type="subcellular location">
    <subcellularLocation>
        <location evidence="1">Secreted</location>
    </subcellularLocation>
</comment>
<feature type="domain" description="UPAR/Ly6" evidence="3">
    <location>
        <begin position="71"/>
        <end position="104"/>
    </location>
</feature>
<organism evidence="4 5">
    <name type="scientific">Galemys pyrenaicus</name>
    <name type="common">Iberian desman</name>
    <name type="synonym">Pyrenean desman</name>
    <dbReference type="NCBI Taxonomy" id="202257"/>
    <lineage>
        <taxon>Eukaryota</taxon>
        <taxon>Metazoa</taxon>
        <taxon>Chordata</taxon>
        <taxon>Craniata</taxon>
        <taxon>Vertebrata</taxon>
        <taxon>Euteleostomi</taxon>
        <taxon>Mammalia</taxon>
        <taxon>Eutheria</taxon>
        <taxon>Laurasiatheria</taxon>
        <taxon>Eulipotyphla</taxon>
        <taxon>Talpidae</taxon>
        <taxon>Galemys</taxon>
    </lineage>
</organism>
<accession>A0A8J5ZSM5</accession>
<comment type="caution">
    <text evidence="4">The sequence shown here is derived from an EMBL/GenBank/DDBJ whole genome shotgun (WGS) entry which is preliminary data.</text>
</comment>
<evidence type="ECO:0000256" key="2">
    <source>
        <dbReference type="ARBA" id="ARBA00022525"/>
    </source>
</evidence>
<dbReference type="Pfam" id="PF00021">
    <property type="entry name" value="UPAR_LY6"/>
    <property type="match status" value="2"/>
</dbReference>
<evidence type="ECO:0000313" key="5">
    <source>
        <dbReference type="Proteomes" id="UP000700334"/>
    </source>
</evidence>
<dbReference type="InterPro" id="IPR045860">
    <property type="entry name" value="Snake_toxin-like_sf"/>
</dbReference>
<dbReference type="CDD" id="cd23572">
    <property type="entry name" value="TFP_LU_ECD_PINLYP_rpt2"/>
    <property type="match status" value="1"/>
</dbReference>
<dbReference type="EMBL" id="JAGFMF010012290">
    <property type="protein sequence ID" value="KAG8504475.1"/>
    <property type="molecule type" value="Genomic_DNA"/>
</dbReference>
<feature type="domain" description="UPAR/Ly6" evidence="3">
    <location>
        <begin position="7"/>
        <end position="57"/>
    </location>
</feature>
<keyword evidence="5" id="KW-1185">Reference proteome</keyword>
<dbReference type="PANTHER" id="PTHR20914">
    <property type="entry name" value="LY6/PLAUR DOMAIN-CONTAINING PROTEIN 8"/>
    <property type="match status" value="1"/>
</dbReference>
<evidence type="ECO:0000256" key="1">
    <source>
        <dbReference type="ARBA" id="ARBA00004613"/>
    </source>
</evidence>
<sequence>EEIHSGVYFSAGKLTGRFDTKNCSSSKCSPLSFSASLGNNIEYVYEQKCCESELCNQEELKVPQKSSNPNGITCPACYSEKRTSCDPVPLACTGAETKCVKVVASGMDISSGSLLSGDTEEIVMKQSEIRFAMGCATETACNLKNVTVLFYSNITTTCESSGAPLLTSITSWILTGLFLFKVLL</sequence>
<gene>
    <name evidence="4" type="ORF">J0S82_002695</name>
</gene>
<evidence type="ECO:0000259" key="3">
    <source>
        <dbReference type="Pfam" id="PF00021"/>
    </source>
</evidence>
<keyword evidence="2" id="KW-0964">Secreted</keyword>
<protein>
    <submittedName>
        <fullName evidence="4">Protein RoBo-1</fullName>
    </submittedName>
</protein>
<dbReference type="InterPro" id="IPR016054">
    <property type="entry name" value="LY6_UPA_recep-like"/>
</dbReference>
<dbReference type="Gene3D" id="2.10.60.10">
    <property type="entry name" value="CD59"/>
    <property type="match status" value="1"/>
</dbReference>
<evidence type="ECO:0000313" key="4">
    <source>
        <dbReference type="EMBL" id="KAG8504475.1"/>
    </source>
</evidence>
<proteinExistence type="predicted"/>
<dbReference type="GO" id="GO:0005576">
    <property type="term" value="C:extracellular region"/>
    <property type="evidence" value="ECO:0007669"/>
    <property type="project" value="UniProtKB-SubCell"/>
</dbReference>